<accession>A0A7J6MPE9</accession>
<feature type="region of interest" description="Disordered" evidence="1">
    <location>
        <begin position="72"/>
        <end position="95"/>
    </location>
</feature>
<dbReference type="Proteomes" id="UP000591131">
    <property type="component" value="Unassembled WGS sequence"/>
</dbReference>
<keyword evidence="4" id="KW-1185">Reference proteome</keyword>
<evidence type="ECO:0008006" key="5">
    <source>
        <dbReference type="Google" id="ProtNLM"/>
    </source>
</evidence>
<name>A0A7J6MPE9_PERCH</name>
<sequence>MSGRRTLSSVLCALLLGVSSSAAVDCSAGDQYCASIVSGSYCKYYETPSVCQGSNTPCSCGGSGPTTSTKFLDKTTTKKPVPTTSRPTAATTRPPVTSDVRFGTYSWSQDYWRSGDKSLTQFGASDMGKLWNSGDVYVNVADQTNYDRIHNQEKLLPWMKDWRKSTGNTERIWLTYGDIKSSNGNRMAQFVDTFGEYLKNFISANDMRAIAPIGLSFDVEHMEPEDIKKTLLKAQEMKEDVTNKMGYAPGSLFIDFAIEGEKNTLGTQYIMQYADHATMMLYRNAIDGDYKDDLLYRMNYMMTEQCEVCTQPGWENLKAKITIMLEGSCEAGKYCKKLSMCAYGTDSYPDPSGGIEYAWDLLNELKARTVSDGILTQEQFDYLYDIHGSLYVIHDWEWVRCYYGDEFSRQMGYKNCISQYNELSNQCKIQ</sequence>
<evidence type="ECO:0000256" key="2">
    <source>
        <dbReference type="SAM" id="SignalP"/>
    </source>
</evidence>
<dbReference type="OrthoDB" id="10313610at2759"/>
<organism evidence="3 4">
    <name type="scientific">Perkinsus chesapeaki</name>
    <name type="common">Clam parasite</name>
    <name type="synonym">Perkinsus andrewsi</name>
    <dbReference type="NCBI Taxonomy" id="330153"/>
    <lineage>
        <taxon>Eukaryota</taxon>
        <taxon>Sar</taxon>
        <taxon>Alveolata</taxon>
        <taxon>Perkinsozoa</taxon>
        <taxon>Perkinsea</taxon>
        <taxon>Perkinsida</taxon>
        <taxon>Perkinsidae</taxon>
        <taxon>Perkinsus</taxon>
    </lineage>
</organism>
<protein>
    <recommendedName>
        <fullName evidence="5">Chitinase</fullName>
    </recommendedName>
</protein>
<feature type="compositionally biased region" description="Low complexity" evidence="1">
    <location>
        <begin position="78"/>
        <end position="95"/>
    </location>
</feature>
<feature type="signal peptide" evidence="2">
    <location>
        <begin position="1"/>
        <end position="23"/>
    </location>
</feature>
<gene>
    <name evidence="3" type="ORF">FOL47_010531</name>
</gene>
<dbReference type="EMBL" id="JAAPAO010000082">
    <property type="protein sequence ID" value="KAF4673478.1"/>
    <property type="molecule type" value="Genomic_DNA"/>
</dbReference>
<proteinExistence type="predicted"/>
<reference evidence="3 4" key="1">
    <citation type="submission" date="2020-04" db="EMBL/GenBank/DDBJ databases">
        <title>Perkinsus chesapeaki whole genome sequence.</title>
        <authorList>
            <person name="Bogema D.R."/>
        </authorList>
    </citation>
    <scope>NUCLEOTIDE SEQUENCE [LARGE SCALE GENOMIC DNA]</scope>
    <source>
        <strain evidence="3">ATCC PRA-425</strain>
    </source>
</reference>
<comment type="caution">
    <text evidence="3">The sequence shown here is derived from an EMBL/GenBank/DDBJ whole genome shotgun (WGS) entry which is preliminary data.</text>
</comment>
<keyword evidence="2" id="KW-0732">Signal</keyword>
<evidence type="ECO:0000313" key="4">
    <source>
        <dbReference type="Proteomes" id="UP000591131"/>
    </source>
</evidence>
<evidence type="ECO:0000256" key="1">
    <source>
        <dbReference type="SAM" id="MobiDB-lite"/>
    </source>
</evidence>
<evidence type="ECO:0000313" key="3">
    <source>
        <dbReference type="EMBL" id="KAF4673478.1"/>
    </source>
</evidence>
<dbReference type="AlphaFoldDB" id="A0A7J6MPE9"/>
<feature type="chain" id="PRO_5029862664" description="Chitinase" evidence="2">
    <location>
        <begin position="24"/>
        <end position="430"/>
    </location>
</feature>